<proteinExistence type="predicted"/>
<sequence>MLAQRRDESRLRTNMTHAKTPGRENVNRPLLRTVLGKGKRKQNPQPPLSLEPPRPKSPMHCLLPLAEHRSRHPKTRPLGDKTPKPNREPPSTSATSLPREQKIAKLVLETNSKSHDTEGTTPASAPRPSSARTHVRAPRNSSGSVVKPQPPLPGTNEPAFRTPATNDRPCDVSPFVLSPLPLPVPEAEEQDDYDEVEYMPSKVDLETETWVPPLDFGLPDYEEVGRDMQKRTTGCAYDDEETVRWMGDAWEMPALGLPELDADDPFVSASASTPKRKQDIPRGLQLPGCGVYRPDIRRQLASSVAAAPASAVAVKRTTGAASRAIIPKSTRAPTGTNTAASTRTLTHTKSATGTRTRVVPAVHIATRSSSTSATAVARSPSSATAPTTSTTASASRRVGVGVASTKVGALVRSTPWTTTSAAHKRPPAPASARAPAASSDSAYAADKYKNVDALVPPLEDDALGIVFVGGGLVEAEEKRGGEEDFLFDV</sequence>
<organism evidence="2 3">
    <name type="scientific">Mycena venus</name>
    <dbReference type="NCBI Taxonomy" id="2733690"/>
    <lineage>
        <taxon>Eukaryota</taxon>
        <taxon>Fungi</taxon>
        <taxon>Dikarya</taxon>
        <taxon>Basidiomycota</taxon>
        <taxon>Agaricomycotina</taxon>
        <taxon>Agaricomycetes</taxon>
        <taxon>Agaricomycetidae</taxon>
        <taxon>Agaricales</taxon>
        <taxon>Marasmiineae</taxon>
        <taxon>Mycenaceae</taxon>
        <taxon>Mycena</taxon>
    </lineage>
</organism>
<evidence type="ECO:0000256" key="1">
    <source>
        <dbReference type="SAM" id="MobiDB-lite"/>
    </source>
</evidence>
<feature type="region of interest" description="Disordered" evidence="1">
    <location>
        <begin position="415"/>
        <end position="436"/>
    </location>
</feature>
<feature type="region of interest" description="Disordered" evidence="1">
    <location>
        <begin position="367"/>
        <end position="397"/>
    </location>
</feature>
<dbReference type="AlphaFoldDB" id="A0A8H6YHA3"/>
<feature type="compositionally biased region" description="Basic and acidic residues" evidence="1">
    <location>
        <begin position="77"/>
        <end position="87"/>
    </location>
</feature>
<feature type="region of interest" description="Disordered" evidence="1">
    <location>
        <begin position="317"/>
        <end position="353"/>
    </location>
</feature>
<accession>A0A8H6YHA3</accession>
<gene>
    <name evidence="2" type="ORF">MVEN_00843200</name>
</gene>
<feature type="compositionally biased region" description="Polar residues" evidence="1">
    <location>
        <begin position="89"/>
        <end position="98"/>
    </location>
</feature>
<reference evidence="2" key="1">
    <citation type="submission" date="2020-05" db="EMBL/GenBank/DDBJ databases">
        <title>Mycena genomes resolve the evolution of fungal bioluminescence.</title>
        <authorList>
            <person name="Tsai I.J."/>
        </authorList>
    </citation>
    <scope>NUCLEOTIDE SEQUENCE</scope>
    <source>
        <strain evidence="2">CCC161011</strain>
    </source>
</reference>
<keyword evidence="3" id="KW-1185">Reference proteome</keyword>
<feature type="compositionally biased region" description="Basic and acidic residues" evidence="1">
    <location>
        <begin position="1"/>
        <end position="11"/>
    </location>
</feature>
<evidence type="ECO:0000313" key="3">
    <source>
        <dbReference type="Proteomes" id="UP000620124"/>
    </source>
</evidence>
<dbReference type="EMBL" id="JACAZI010000006">
    <property type="protein sequence ID" value="KAF7357965.1"/>
    <property type="molecule type" value="Genomic_DNA"/>
</dbReference>
<evidence type="ECO:0000313" key="2">
    <source>
        <dbReference type="EMBL" id="KAF7357965.1"/>
    </source>
</evidence>
<comment type="caution">
    <text evidence="2">The sequence shown here is derived from an EMBL/GenBank/DDBJ whole genome shotgun (WGS) entry which is preliminary data.</text>
</comment>
<dbReference type="OrthoDB" id="3266915at2759"/>
<dbReference type="Proteomes" id="UP000620124">
    <property type="component" value="Unassembled WGS sequence"/>
</dbReference>
<feature type="compositionally biased region" description="Pro residues" evidence="1">
    <location>
        <begin position="44"/>
        <end position="56"/>
    </location>
</feature>
<protein>
    <submittedName>
        <fullName evidence="2">Uncharacterized protein</fullName>
    </submittedName>
</protein>
<feature type="compositionally biased region" description="Polar residues" evidence="1">
    <location>
        <begin position="331"/>
        <end position="353"/>
    </location>
</feature>
<name>A0A8H6YHA3_9AGAR</name>
<feature type="region of interest" description="Disordered" evidence="1">
    <location>
        <begin position="1"/>
        <end position="193"/>
    </location>
</feature>